<feature type="binding site" evidence="5">
    <location>
        <position position="83"/>
    </location>
    <ligand>
        <name>Mg(2+)</name>
        <dbReference type="ChEBI" id="CHEBI:18420"/>
        <label>1</label>
        <note>catalytic</note>
    </ligand>
</feature>
<dbReference type="EMBL" id="MFQH01000015">
    <property type="protein sequence ID" value="OGH78224.1"/>
    <property type="molecule type" value="Genomic_DNA"/>
</dbReference>
<dbReference type="AlphaFoldDB" id="A0A1F6N2W9"/>
<feature type="binding site" evidence="5">
    <location>
        <position position="80"/>
    </location>
    <ligand>
        <name>Mg(2+)</name>
        <dbReference type="ChEBI" id="CHEBI:18420"/>
        <label>1</label>
        <note>catalytic</note>
    </ligand>
</feature>
<evidence type="ECO:0000256" key="5">
    <source>
        <dbReference type="PIRSR" id="PIRSR600760-2"/>
    </source>
</evidence>
<organism evidence="6 7">
    <name type="scientific">Candidatus Magasanikbacteria bacterium RIFCSPLOWO2_01_FULL_40_15</name>
    <dbReference type="NCBI Taxonomy" id="1798686"/>
    <lineage>
        <taxon>Bacteria</taxon>
        <taxon>Candidatus Magasanikiibacteriota</taxon>
    </lineage>
</organism>
<dbReference type="Pfam" id="PF00459">
    <property type="entry name" value="Inositol_P"/>
    <property type="match status" value="1"/>
</dbReference>
<accession>A0A1F6N2W9</accession>
<keyword evidence="2 5" id="KW-0479">Metal-binding</keyword>
<feature type="binding site" evidence="5">
    <location>
        <position position="63"/>
    </location>
    <ligand>
        <name>Mg(2+)</name>
        <dbReference type="ChEBI" id="CHEBI:18420"/>
        <label>1</label>
        <note>catalytic</note>
    </ligand>
</feature>
<comment type="cofactor">
    <cofactor evidence="1 5">
        <name>Mg(2+)</name>
        <dbReference type="ChEBI" id="CHEBI:18420"/>
    </cofactor>
</comment>
<sequence length="252" mass="28279">MQEFLNEISRQAGALAMQFYKRGVSYSTKTNRLDLLTEADVAVSKFLVEAIHAKYPDHHIHSEEMTDDINTGAEYEWVIDPIDGTWNFANHIPIWGVLIAVMRNGATKYAATYFPIDDHLYIAEKGFGVFLNGEKIIVSDYDSLDRSVGHFFVNPERVGGQKLAALWPHLLNNNVRTRNYACMYGAVLVARGVHNFYISNGGVDHDHLAPVLICEEAGAVVTNSFGEPWKRGMKDMVIAGPQLHPKILELFN</sequence>
<evidence type="ECO:0000256" key="3">
    <source>
        <dbReference type="ARBA" id="ARBA00022801"/>
    </source>
</evidence>
<comment type="caution">
    <text evidence="6">The sequence shown here is derived from an EMBL/GenBank/DDBJ whole genome shotgun (WGS) entry which is preliminary data.</text>
</comment>
<dbReference type="PANTHER" id="PTHR20854">
    <property type="entry name" value="INOSITOL MONOPHOSPHATASE"/>
    <property type="match status" value="1"/>
</dbReference>
<keyword evidence="4 5" id="KW-0460">Magnesium</keyword>
<feature type="binding site" evidence="5">
    <location>
        <position position="82"/>
    </location>
    <ligand>
        <name>Mg(2+)</name>
        <dbReference type="ChEBI" id="CHEBI:18420"/>
        <label>1</label>
        <note>catalytic</note>
    </ligand>
</feature>
<evidence type="ECO:0000313" key="7">
    <source>
        <dbReference type="Proteomes" id="UP000177040"/>
    </source>
</evidence>
<dbReference type="GO" id="GO:0007165">
    <property type="term" value="P:signal transduction"/>
    <property type="evidence" value="ECO:0007669"/>
    <property type="project" value="TreeGrafter"/>
</dbReference>
<name>A0A1F6N2W9_9BACT</name>
<dbReference type="SUPFAM" id="SSF56655">
    <property type="entry name" value="Carbohydrate phosphatase"/>
    <property type="match status" value="1"/>
</dbReference>
<gene>
    <name evidence="6" type="ORF">A2983_02110</name>
</gene>
<evidence type="ECO:0000256" key="4">
    <source>
        <dbReference type="ARBA" id="ARBA00022842"/>
    </source>
</evidence>
<dbReference type="PROSITE" id="PS00629">
    <property type="entry name" value="IMP_1"/>
    <property type="match status" value="1"/>
</dbReference>
<feature type="binding site" evidence="5">
    <location>
        <position position="206"/>
    </location>
    <ligand>
        <name>Mg(2+)</name>
        <dbReference type="ChEBI" id="CHEBI:18420"/>
        <label>1</label>
        <note>catalytic</note>
    </ligand>
</feature>
<dbReference type="PANTHER" id="PTHR20854:SF4">
    <property type="entry name" value="INOSITOL-1-MONOPHOSPHATASE-RELATED"/>
    <property type="match status" value="1"/>
</dbReference>
<dbReference type="PRINTS" id="PR00377">
    <property type="entry name" value="IMPHPHTASES"/>
</dbReference>
<protein>
    <recommendedName>
        <fullName evidence="8">Inositol monophosphatase</fullName>
    </recommendedName>
</protein>
<dbReference type="CDD" id="cd01637">
    <property type="entry name" value="IMPase_like"/>
    <property type="match status" value="1"/>
</dbReference>
<evidence type="ECO:0008006" key="8">
    <source>
        <dbReference type="Google" id="ProtNLM"/>
    </source>
</evidence>
<dbReference type="GO" id="GO:0046872">
    <property type="term" value="F:metal ion binding"/>
    <property type="evidence" value="ECO:0007669"/>
    <property type="project" value="UniProtKB-KW"/>
</dbReference>
<dbReference type="Gene3D" id="3.40.190.80">
    <property type="match status" value="1"/>
</dbReference>
<dbReference type="Gene3D" id="3.30.540.10">
    <property type="entry name" value="Fructose-1,6-Bisphosphatase, subunit A, domain 1"/>
    <property type="match status" value="1"/>
</dbReference>
<dbReference type="Proteomes" id="UP000177040">
    <property type="component" value="Unassembled WGS sequence"/>
</dbReference>
<keyword evidence="3" id="KW-0378">Hydrolase</keyword>
<proteinExistence type="predicted"/>
<dbReference type="FunFam" id="3.30.540.10:FF:000003">
    <property type="entry name" value="Inositol-1-monophosphatase"/>
    <property type="match status" value="1"/>
</dbReference>
<dbReference type="InterPro" id="IPR000760">
    <property type="entry name" value="Inositol_monophosphatase-like"/>
</dbReference>
<evidence type="ECO:0000256" key="1">
    <source>
        <dbReference type="ARBA" id="ARBA00001946"/>
    </source>
</evidence>
<dbReference type="InterPro" id="IPR020583">
    <property type="entry name" value="Inositol_monoP_metal-BS"/>
</dbReference>
<evidence type="ECO:0000256" key="2">
    <source>
        <dbReference type="ARBA" id="ARBA00022723"/>
    </source>
</evidence>
<dbReference type="GO" id="GO:0006020">
    <property type="term" value="P:inositol metabolic process"/>
    <property type="evidence" value="ECO:0007669"/>
    <property type="project" value="TreeGrafter"/>
</dbReference>
<dbReference type="GO" id="GO:0008934">
    <property type="term" value="F:inositol monophosphate 1-phosphatase activity"/>
    <property type="evidence" value="ECO:0007669"/>
    <property type="project" value="TreeGrafter"/>
</dbReference>
<reference evidence="6 7" key="1">
    <citation type="journal article" date="2016" name="Nat. Commun.">
        <title>Thousands of microbial genomes shed light on interconnected biogeochemical processes in an aquifer system.</title>
        <authorList>
            <person name="Anantharaman K."/>
            <person name="Brown C.T."/>
            <person name="Hug L.A."/>
            <person name="Sharon I."/>
            <person name="Castelle C.J."/>
            <person name="Probst A.J."/>
            <person name="Thomas B.C."/>
            <person name="Singh A."/>
            <person name="Wilkins M.J."/>
            <person name="Karaoz U."/>
            <person name="Brodie E.L."/>
            <person name="Williams K.H."/>
            <person name="Hubbard S.S."/>
            <person name="Banfield J.F."/>
        </authorList>
    </citation>
    <scope>NUCLEOTIDE SEQUENCE [LARGE SCALE GENOMIC DNA]</scope>
</reference>
<evidence type="ECO:0000313" key="6">
    <source>
        <dbReference type="EMBL" id="OGH78224.1"/>
    </source>
</evidence>